<keyword evidence="6" id="KW-1185">Reference proteome</keyword>
<comment type="caution">
    <text evidence="5">The sequence shown here is derived from an EMBL/GenBank/DDBJ whole genome shotgun (WGS) entry which is preliminary data.</text>
</comment>
<dbReference type="InterPro" id="IPR036388">
    <property type="entry name" value="WH-like_DNA-bd_sf"/>
</dbReference>
<evidence type="ECO:0000259" key="4">
    <source>
        <dbReference type="SMART" id="SM00347"/>
    </source>
</evidence>
<evidence type="ECO:0000256" key="1">
    <source>
        <dbReference type="ARBA" id="ARBA00023015"/>
    </source>
</evidence>
<dbReference type="RefSeq" id="WP_326085597.1">
    <property type="nucleotide sequence ID" value="NZ_JARLKZ010000002.1"/>
</dbReference>
<dbReference type="EMBL" id="JARLKZ010000002">
    <property type="protein sequence ID" value="MEC0238807.1"/>
    <property type="molecule type" value="Genomic_DNA"/>
</dbReference>
<dbReference type="Gene3D" id="1.10.10.10">
    <property type="entry name" value="Winged helix-like DNA-binding domain superfamily/Winged helix DNA-binding domain"/>
    <property type="match status" value="1"/>
</dbReference>
<dbReference type="PANTHER" id="PTHR35790:SF4">
    <property type="entry name" value="HTH-TYPE TRANSCRIPTIONAL REGULATOR PCHR"/>
    <property type="match status" value="1"/>
</dbReference>
<keyword evidence="2" id="KW-0238">DNA-binding</keyword>
<dbReference type="Proteomes" id="UP001344632">
    <property type="component" value="Unassembled WGS sequence"/>
</dbReference>
<dbReference type="SUPFAM" id="SSF46785">
    <property type="entry name" value="Winged helix' DNA-binding domain"/>
    <property type="match status" value="1"/>
</dbReference>
<dbReference type="InterPro" id="IPR052067">
    <property type="entry name" value="Metal_resp_HTH_trans_reg"/>
</dbReference>
<sequence length="236" mass="27048">MTRSSDPQWNATTAIEKEILLKEMMHQVANLQKKFQSEGEDEERSWMITNTGDPAIIGFLKESTVMMLHVIDAIGELEPINGITISKQFGMPRGSVSKITRKLVELNIVRSEFLPDNKKEVLFHLTPLGRKIFELHKQLHLHMEHNIRNFLRRYDVHQMQFLVQCLKDTAEASWVQKEVFDEAPKKGKDDQNDVGASNQASADVTTMTEVFSMLQQLDERQLQKAKALIQVAFLDG</sequence>
<dbReference type="SMART" id="SM00347">
    <property type="entry name" value="HTH_MARR"/>
    <property type="match status" value="1"/>
</dbReference>
<evidence type="ECO:0000256" key="2">
    <source>
        <dbReference type="ARBA" id="ARBA00023125"/>
    </source>
</evidence>
<feature type="domain" description="HTH marR-type" evidence="4">
    <location>
        <begin position="56"/>
        <end position="159"/>
    </location>
</feature>
<gene>
    <name evidence="5" type="ORF">P4H66_02835</name>
</gene>
<evidence type="ECO:0000313" key="5">
    <source>
        <dbReference type="EMBL" id="MEC0238807.1"/>
    </source>
</evidence>
<evidence type="ECO:0000256" key="3">
    <source>
        <dbReference type="ARBA" id="ARBA00023163"/>
    </source>
</evidence>
<evidence type="ECO:0000313" key="6">
    <source>
        <dbReference type="Proteomes" id="UP001344632"/>
    </source>
</evidence>
<accession>A0ABU6GKX6</accession>
<keyword evidence="3" id="KW-0804">Transcription</keyword>
<protein>
    <submittedName>
        <fullName evidence="5">MarR family transcriptional regulator</fullName>
    </submittedName>
</protein>
<name>A0ABU6GKX6_9BACL</name>
<organism evidence="5 6">
    <name type="scientific">Paenibacillus dokdonensis</name>
    <dbReference type="NCBI Taxonomy" id="2567944"/>
    <lineage>
        <taxon>Bacteria</taxon>
        <taxon>Bacillati</taxon>
        <taxon>Bacillota</taxon>
        <taxon>Bacilli</taxon>
        <taxon>Bacillales</taxon>
        <taxon>Paenibacillaceae</taxon>
        <taxon>Paenibacillus</taxon>
    </lineage>
</organism>
<reference evidence="5 6" key="1">
    <citation type="submission" date="2023-03" db="EMBL/GenBank/DDBJ databases">
        <title>Bacillus Genome Sequencing.</title>
        <authorList>
            <person name="Dunlap C."/>
        </authorList>
    </citation>
    <scope>NUCLEOTIDE SEQUENCE [LARGE SCALE GENOMIC DNA]</scope>
    <source>
        <strain evidence="5 6">BD-525</strain>
    </source>
</reference>
<dbReference type="PANTHER" id="PTHR35790">
    <property type="entry name" value="HTH-TYPE TRANSCRIPTIONAL REGULATOR PCHR"/>
    <property type="match status" value="1"/>
</dbReference>
<keyword evidence="1" id="KW-0805">Transcription regulation</keyword>
<dbReference type="InterPro" id="IPR036390">
    <property type="entry name" value="WH_DNA-bd_sf"/>
</dbReference>
<dbReference type="InterPro" id="IPR000835">
    <property type="entry name" value="HTH_MarR-typ"/>
</dbReference>
<proteinExistence type="predicted"/>